<evidence type="ECO:0000256" key="1">
    <source>
        <dbReference type="SAM" id="MobiDB-lite"/>
    </source>
</evidence>
<proteinExistence type="predicted"/>
<keyword evidence="2" id="KW-1133">Transmembrane helix</keyword>
<keyword evidence="2" id="KW-0472">Membrane</keyword>
<accession>A0A814BKK6</accession>
<evidence type="ECO:0000256" key="2">
    <source>
        <dbReference type="SAM" id="Phobius"/>
    </source>
</evidence>
<dbReference type="Proteomes" id="UP000663868">
    <property type="component" value="Unassembled WGS sequence"/>
</dbReference>
<keyword evidence="2" id="KW-0812">Transmembrane</keyword>
<dbReference type="Proteomes" id="UP000663860">
    <property type="component" value="Unassembled WGS sequence"/>
</dbReference>
<dbReference type="AlphaFoldDB" id="A0A814BKK6"/>
<feature type="signal peptide" evidence="3">
    <location>
        <begin position="1"/>
        <end position="17"/>
    </location>
</feature>
<feature type="region of interest" description="Disordered" evidence="1">
    <location>
        <begin position="872"/>
        <end position="891"/>
    </location>
</feature>
<feature type="transmembrane region" description="Helical" evidence="2">
    <location>
        <begin position="561"/>
        <end position="581"/>
    </location>
</feature>
<reference evidence="4" key="1">
    <citation type="submission" date="2021-02" db="EMBL/GenBank/DDBJ databases">
        <authorList>
            <person name="Nowell W R."/>
        </authorList>
    </citation>
    <scope>NUCLEOTIDE SEQUENCE</scope>
</reference>
<keyword evidence="3" id="KW-0732">Signal</keyword>
<sequence length="891" mass="101090">MLPRQLLFLILTQIVLLYSFTEDQWNSFDAYGVKLVTNDGVVAQARNQDAQFVLQFAPFNPSNLSSPCQIDYPGVATGNRNFIYSIDVPKSVSNDVSMVFIGENINNSTSSYPFVGHLLANSSCQTTYNMYYFVPFGHDEFFVQSIDPSGQVAYGFSSRFAFSYDLQTHNVSYLSQWPLANFTPHAVDVSSSHVAIIAGFISDTQNKYKPIVYMLQMNRTFFTIIDTWLYIPSNSSWQATTSNRDASSFTRKHIMSVSMHDNTSAVLVGMPSYNIVFWFSMTTMNLSLLASRDNGYHRGYGQSLGWSDEDGGPYPVLLGNTYTFPYQWSSSIIYWFYWYQFISSDPIMPLYPTVQCPQWVDLGKHLITIAMSTLNLVLLDSVGQVYVMLQAPTGSYPDTSVAIGSNPTFSDFILCPVGTYKYWVGIYICYPCTMGTITTVEGSTGCLPYDCDGENSFCPLGSITNDTYSDMITFVSQELSYPKSPESTIFDDILIQNMFTLGGSSHCLLVSPTFWVIVVSGFIMLILLIMGILKLSKQHHETRLLIKHIFRRADLINEGELWVGGLASIALIVLLIFAYHFSQSYLHQYPIETTSPSTFACDDTLRNAKFDTNLQSLSTPRNEEEQPMFDLLDQQQFILTIDFINTQQTCDDVEVTQTIHAYSKAISSNCSYNRSILTISTVLQSHTIDLNYDFTYARSIGGFRVRFYGQQLESRNSSSNIHYLVRELNFIQPFLNNNQTMAYDPNIEFELIRVINQTDSLDDNGETDYNALWSLISLTSTSDLFLTYDNYMYYGLLKTSFSISLSETTYFIMNHQQPIVKQAEVIFHNLLFTIVCLELFGLLFIAIKLIGLPLFNRIRRLVKKHSSKIYPEHSTESLCPSPQLEDYTTPV</sequence>
<organism evidence="4 6">
    <name type="scientific">Adineta steineri</name>
    <dbReference type="NCBI Taxonomy" id="433720"/>
    <lineage>
        <taxon>Eukaryota</taxon>
        <taxon>Metazoa</taxon>
        <taxon>Spiralia</taxon>
        <taxon>Gnathifera</taxon>
        <taxon>Rotifera</taxon>
        <taxon>Eurotatoria</taxon>
        <taxon>Bdelloidea</taxon>
        <taxon>Adinetida</taxon>
        <taxon>Adinetidae</taxon>
        <taxon>Adineta</taxon>
    </lineage>
</organism>
<feature type="chain" id="PRO_5036409861" evidence="3">
    <location>
        <begin position="18"/>
        <end position="891"/>
    </location>
</feature>
<evidence type="ECO:0000313" key="6">
    <source>
        <dbReference type="Proteomes" id="UP000663860"/>
    </source>
</evidence>
<evidence type="ECO:0000313" key="5">
    <source>
        <dbReference type="EMBL" id="CAF3895113.1"/>
    </source>
</evidence>
<feature type="transmembrane region" description="Helical" evidence="2">
    <location>
        <begin position="830"/>
        <end position="855"/>
    </location>
</feature>
<comment type="caution">
    <text evidence="4">The sequence shown here is derived from an EMBL/GenBank/DDBJ whole genome shotgun (WGS) entry which is preliminary data.</text>
</comment>
<evidence type="ECO:0000313" key="4">
    <source>
        <dbReference type="EMBL" id="CAF0931041.1"/>
    </source>
</evidence>
<dbReference type="EMBL" id="CAJNOE010000113">
    <property type="protein sequence ID" value="CAF0931041.1"/>
    <property type="molecule type" value="Genomic_DNA"/>
</dbReference>
<gene>
    <name evidence="4" type="ORF">IZO911_LOCUS13871</name>
    <name evidence="5" type="ORF">KXQ929_LOCUS22502</name>
</gene>
<evidence type="ECO:0000256" key="3">
    <source>
        <dbReference type="SAM" id="SignalP"/>
    </source>
</evidence>
<feature type="transmembrane region" description="Helical" evidence="2">
    <location>
        <begin position="514"/>
        <end position="533"/>
    </location>
</feature>
<protein>
    <submittedName>
        <fullName evidence="4">Uncharacterized protein</fullName>
    </submittedName>
</protein>
<name>A0A814BKK6_9BILA</name>
<dbReference type="EMBL" id="CAJOBB010001722">
    <property type="protein sequence ID" value="CAF3895113.1"/>
    <property type="molecule type" value="Genomic_DNA"/>
</dbReference>